<dbReference type="HOGENOM" id="CLU_2479635_0_0_6"/>
<proteinExistence type="predicted"/>
<dbReference type="Proteomes" id="UP000004699">
    <property type="component" value="Unassembled WGS sequence"/>
</dbReference>
<dbReference type="AlphaFoldDB" id="B8KRL8"/>
<gene>
    <name evidence="1" type="ORF">NOR51B_2062</name>
</gene>
<accession>B8KRL8</accession>
<dbReference type="EMBL" id="DS999411">
    <property type="protein sequence ID" value="EED36114.1"/>
    <property type="molecule type" value="Genomic_DNA"/>
</dbReference>
<organism evidence="1 2">
    <name type="scientific">Luminiphilus syltensis NOR5-1B</name>
    <dbReference type="NCBI Taxonomy" id="565045"/>
    <lineage>
        <taxon>Bacteria</taxon>
        <taxon>Pseudomonadati</taxon>
        <taxon>Pseudomonadota</taxon>
        <taxon>Gammaproteobacteria</taxon>
        <taxon>Cellvibrionales</taxon>
        <taxon>Halieaceae</taxon>
        <taxon>Luminiphilus</taxon>
    </lineage>
</organism>
<keyword evidence="2" id="KW-1185">Reference proteome</keyword>
<reference evidence="2" key="1">
    <citation type="journal article" date="2013" name="BMC Microbiol.">
        <title>Taxonomy and evolution of bacteriochlorophyll a-containing members of the OM60/NOR5 clade of marine gammaproteobacteria: description of Luminiphilus syltensis gen. nov., sp. nov., reclassification of Haliea rubra as Pseudohaliea rubra gen. nov., comb. nov., and emendation of Chromatocurvus halotolerans.</title>
        <authorList>
            <person name="Spring S."/>
            <person name="Riedel T."/>
            <person name="Sproer C."/>
            <person name="Yan S."/>
            <person name="Harder J."/>
            <person name="Fuchs B.M."/>
        </authorList>
    </citation>
    <scope>NUCLEOTIDE SEQUENCE [LARGE SCALE GENOMIC DNA]</scope>
    <source>
        <strain evidence="2">NOR51-B</strain>
    </source>
</reference>
<name>B8KRL8_9GAMM</name>
<evidence type="ECO:0000313" key="1">
    <source>
        <dbReference type="EMBL" id="EED36114.1"/>
    </source>
</evidence>
<evidence type="ECO:0000313" key="2">
    <source>
        <dbReference type="Proteomes" id="UP000004699"/>
    </source>
</evidence>
<dbReference type="STRING" id="565045.NOR51B_2062"/>
<protein>
    <submittedName>
        <fullName evidence="1">Uncharacterized protein</fullName>
    </submittedName>
</protein>
<sequence length="87" mass="9633">MTYTIDIIGEMIGLVLGVLETCMDDLLHFWALLKLSGEMQDGEQIAHGGNGLMAIVRSKASTERLQPQFHPLQVAVYRSDGWGVETE</sequence>